<gene>
    <name evidence="2" type="ORF">SAMN04488079_10585</name>
</gene>
<evidence type="ECO:0000313" key="3">
    <source>
        <dbReference type="Proteomes" id="UP000198924"/>
    </source>
</evidence>
<evidence type="ECO:0000256" key="1">
    <source>
        <dbReference type="SAM" id="SignalP"/>
    </source>
</evidence>
<dbReference type="STRING" id="45496.SAMN04488079_10585"/>
<protein>
    <submittedName>
        <fullName evidence="2">Uncharacterized protein</fullName>
    </submittedName>
</protein>
<dbReference type="EMBL" id="FOSH01000005">
    <property type="protein sequence ID" value="SFK11461.1"/>
    <property type="molecule type" value="Genomic_DNA"/>
</dbReference>
<keyword evidence="1" id="KW-0732">Signal</keyword>
<name>A0A1I3WYE4_9GAMM</name>
<dbReference type="AlphaFoldDB" id="A0A1I3WYE4"/>
<dbReference type="OrthoDB" id="9937741at2"/>
<sequence length="100" mass="11014">MIHRYLSIFFALFFSSIVVADTYSQSGVITEKANQTGTLIISGKVYKVDNQTFIHGLLPVGEVGPSIPVGYAIGFNTSRAKTDDKNNDLPYISEIWPLSK</sequence>
<evidence type="ECO:0000313" key="2">
    <source>
        <dbReference type="EMBL" id="SFK11461.1"/>
    </source>
</evidence>
<accession>A0A1I3WYE4</accession>
<organism evidence="2 3">
    <name type="scientific">Methylophaga sulfidovorans</name>
    <dbReference type="NCBI Taxonomy" id="45496"/>
    <lineage>
        <taxon>Bacteria</taxon>
        <taxon>Pseudomonadati</taxon>
        <taxon>Pseudomonadota</taxon>
        <taxon>Gammaproteobacteria</taxon>
        <taxon>Thiotrichales</taxon>
        <taxon>Piscirickettsiaceae</taxon>
        <taxon>Methylophaga</taxon>
    </lineage>
</organism>
<dbReference type="RefSeq" id="WP_091712192.1">
    <property type="nucleotide sequence ID" value="NZ_FOSH01000005.1"/>
</dbReference>
<keyword evidence="3" id="KW-1185">Reference proteome</keyword>
<feature type="chain" id="PRO_5011458875" evidence="1">
    <location>
        <begin position="21"/>
        <end position="100"/>
    </location>
</feature>
<reference evidence="3" key="1">
    <citation type="submission" date="2016-10" db="EMBL/GenBank/DDBJ databases">
        <authorList>
            <person name="Varghese N."/>
            <person name="Submissions S."/>
        </authorList>
    </citation>
    <scope>NUCLEOTIDE SEQUENCE [LARGE SCALE GENOMIC DNA]</scope>
    <source>
        <strain evidence="3">DSM 11578</strain>
    </source>
</reference>
<proteinExistence type="predicted"/>
<dbReference type="Proteomes" id="UP000198924">
    <property type="component" value="Unassembled WGS sequence"/>
</dbReference>
<feature type="signal peptide" evidence="1">
    <location>
        <begin position="1"/>
        <end position="20"/>
    </location>
</feature>